<name>A0ABY2SBX4_9PSEU</name>
<sequence>MASHEETLAHLQQSADNCLNIHGAIQNAVQLSSDLLGSLQASLGNTTAYTEVAGYCQSVLSQLEASAQAMEQTKHAIDGLMARFHGA</sequence>
<evidence type="ECO:0000313" key="2">
    <source>
        <dbReference type="Proteomes" id="UP000309992"/>
    </source>
</evidence>
<proteinExistence type="predicted"/>
<reference evidence="1 2" key="1">
    <citation type="journal article" date="2015" name="Antonie Van Leeuwenhoek">
        <title>Prauserella endophytica sp. nov., an endophytic actinobacterium isolated from Tamarix taklamakanensis.</title>
        <authorList>
            <person name="Liu J.M."/>
            <person name="Habden X."/>
            <person name="Guo L."/>
            <person name="Tuo L."/>
            <person name="Jiang Z.K."/>
            <person name="Liu S.W."/>
            <person name="Liu X.F."/>
            <person name="Chen L."/>
            <person name="Li R.F."/>
            <person name="Zhang Y.Q."/>
            <person name="Sun C.H."/>
        </authorList>
    </citation>
    <scope>NUCLEOTIDE SEQUENCE [LARGE SCALE GENOMIC DNA]</scope>
    <source>
        <strain evidence="1 2">CGMCC 4.7182</strain>
    </source>
</reference>
<evidence type="ECO:0000313" key="1">
    <source>
        <dbReference type="EMBL" id="TKG72991.1"/>
    </source>
</evidence>
<evidence type="ECO:0008006" key="3">
    <source>
        <dbReference type="Google" id="ProtNLM"/>
    </source>
</evidence>
<organism evidence="1 2">
    <name type="scientific">Prauserella endophytica</name>
    <dbReference type="NCBI Taxonomy" id="1592324"/>
    <lineage>
        <taxon>Bacteria</taxon>
        <taxon>Bacillati</taxon>
        <taxon>Actinomycetota</taxon>
        <taxon>Actinomycetes</taxon>
        <taxon>Pseudonocardiales</taxon>
        <taxon>Pseudonocardiaceae</taxon>
        <taxon>Prauserella</taxon>
        <taxon>Prauserella coralliicola group</taxon>
    </lineage>
</organism>
<dbReference type="EMBL" id="SWMS01000002">
    <property type="protein sequence ID" value="TKG72991.1"/>
    <property type="molecule type" value="Genomic_DNA"/>
</dbReference>
<comment type="caution">
    <text evidence="1">The sequence shown here is derived from an EMBL/GenBank/DDBJ whole genome shotgun (WGS) entry which is preliminary data.</text>
</comment>
<gene>
    <name evidence="1" type="ORF">FCN18_05340</name>
</gene>
<dbReference type="Proteomes" id="UP000309992">
    <property type="component" value="Unassembled WGS sequence"/>
</dbReference>
<accession>A0ABY2SBX4</accession>
<keyword evidence="2" id="KW-1185">Reference proteome</keyword>
<protein>
    <recommendedName>
        <fullName evidence="3">WXG100 family type VII secretion target</fullName>
    </recommendedName>
</protein>